<comment type="caution">
    <text evidence="2">The sequence shown here is derived from an EMBL/GenBank/DDBJ whole genome shotgun (WGS) entry which is preliminary data.</text>
</comment>
<evidence type="ECO:0000313" key="2">
    <source>
        <dbReference type="EMBL" id="ERJ05375.1"/>
    </source>
</evidence>
<reference evidence="2 3" key="2">
    <citation type="journal article" date="2013" name="PLoS ONE">
        <title>INDIGO - INtegrated Data Warehouse of MIcrobial GenOmes with Examples from the Red Sea Extremophiles.</title>
        <authorList>
            <person name="Alam I."/>
            <person name="Antunes A."/>
            <person name="Kamau A.A."/>
            <person name="Ba Alawi W."/>
            <person name="Kalkatawi M."/>
            <person name="Stingl U."/>
            <person name="Bajic V.B."/>
        </authorList>
    </citation>
    <scope>NUCLEOTIDE SEQUENCE [LARGE SCALE GENOMIC DNA]</scope>
    <source>
        <strain evidence="2 3">SARL4B</strain>
    </source>
</reference>
<feature type="region of interest" description="Disordered" evidence="1">
    <location>
        <begin position="32"/>
        <end position="57"/>
    </location>
</feature>
<organism evidence="2 3">
    <name type="scientific">Halorhabdus tiamatea SARL4B</name>
    <dbReference type="NCBI Taxonomy" id="1033806"/>
    <lineage>
        <taxon>Archaea</taxon>
        <taxon>Methanobacteriati</taxon>
        <taxon>Methanobacteriota</taxon>
        <taxon>Stenosarchaea group</taxon>
        <taxon>Halobacteria</taxon>
        <taxon>Halobacteriales</taxon>
        <taxon>Haloarculaceae</taxon>
        <taxon>Halorhabdus</taxon>
    </lineage>
</organism>
<dbReference type="Proteomes" id="UP000003861">
    <property type="component" value="Unassembled WGS sequence"/>
</dbReference>
<evidence type="ECO:0000313" key="3">
    <source>
        <dbReference type="Proteomes" id="UP000003861"/>
    </source>
</evidence>
<dbReference type="EMBL" id="AFNT02000034">
    <property type="protein sequence ID" value="ERJ05375.1"/>
    <property type="molecule type" value="Genomic_DNA"/>
</dbReference>
<name>U2F4Z4_9EURY</name>
<dbReference type="AlphaFoldDB" id="U2F4Z4"/>
<proteinExistence type="predicted"/>
<sequence>MRLELIVPSCRCAYGTHTPTTFNTIATISSNDVRSNPRKRSVSQYGRHSPQPAACSFSRSRGSRLRRVSTRPACRERRRQSLGSCRTRRRAFDTIRCQSDALARITWPHTDYPSGAGEHGIVAYLRPALARLPAKASEGFEIRDTVVLFVPMLDEQALYALSERKSLANIPVALSAATPSPGVSVGVLPSGARQGSGGGFWPPPGEGRRTLNPEVAGSISAGATAVPRGDTHRGRHSTGAIIVIVRR</sequence>
<evidence type="ECO:0000256" key="1">
    <source>
        <dbReference type="SAM" id="MobiDB-lite"/>
    </source>
</evidence>
<gene>
    <name evidence="2" type="ORF">HLRTI_002606</name>
</gene>
<protein>
    <submittedName>
        <fullName evidence="2">Uncharacterized protein</fullName>
    </submittedName>
</protein>
<reference evidence="2 3" key="1">
    <citation type="journal article" date="2011" name="J. Bacteriol.">
        <title>Genome sequence of Halorhabdus tiamatea, the first archaeon isolated from a deep-sea anoxic brine lake.</title>
        <authorList>
            <person name="Antunes A."/>
            <person name="Alam I."/>
            <person name="Bajic V.B."/>
            <person name="Stingl U."/>
        </authorList>
    </citation>
    <scope>NUCLEOTIDE SEQUENCE [LARGE SCALE GENOMIC DNA]</scope>
    <source>
        <strain evidence="2 3">SARL4B</strain>
    </source>
</reference>
<accession>U2F4Z4</accession>